<feature type="domain" description="Helix-turn-helix" evidence="1">
    <location>
        <begin position="36"/>
        <end position="83"/>
    </location>
</feature>
<protein>
    <submittedName>
        <fullName evidence="2">MamR</fullName>
    </submittedName>
</protein>
<name>A0A221SKY4_9VIBR</name>
<evidence type="ECO:0000313" key="2">
    <source>
        <dbReference type="EMBL" id="ASN76799.1"/>
    </source>
</evidence>
<gene>
    <name evidence="2" type="primary">mamR</name>
</gene>
<dbReference type="NCBIfam" id="NF040990">
    <property type="entry name" value="MamR"/>
    <property type="match status" value="1"/>
</dbReference>
<sequence>MIWAAIVRAGTLISVGTAALHLYDEHTRAINTSRIYRSSETARFLGVSRTEVVKLIKAKKIHAKLMNGNYRILGQNIIEYLNQ</sequence>
<proteinExistence type="predicted"/>
<dbReference type="InterPro" id="IPR041657">
    <property type="entry name" value="HTH_17"/>
</dbReference>
<dbReference type="EMBL" id="EU882844">
    <property type="protein sequence ID" value="ASN76799.1"/>
    <property type="molecule type" value="Genomic_DNA"/>
</dbReference>
<organism evidence="2">
    <name type="scientific">Vibrio sp. MV-1</name>
    <dbReference type="NCBI Taxonomy" id="632142"/>
    <lineage>
        <taxon>Bacteria</taxon>
        <taxon>Pseudomonadati</taxon>
        <taxon>Pseudomonadota</taxon>
        <taxon>Gammaproteobacteria</taxon>
        <taxon>Vibrionales</taxon>
        <taxon>Vibrionaceae</taxon>
        <taxon>Vibrio</taxon>
    </lineage>
</organism>
<dbReference type="Pfam" id="PF12728">
    <property type="entry name" value="HTH_17"/>
    <property type="match status" value="1"/>
</dbReference>
<evidence type="ECO:0000259" key="1">
    <source>
        <dbReference type="Pfam" id="PF12728"/>
    </source>
</evidence>
<reference evidence="2" key="1">
    <citation type="submission" date="2008-07" db="EMBL/GenBank/DDBJ databases">
        <title>Analysis of genes from marine vibrio MV-1 putatively involved in magnetosome formation.</title>
        <authorList>
            <person name="Trubitsyn D."/>
            <person name="French C."/>
            <person name="Staniland S."/>
            <person name="Ward B."/>
        </authorList>
    </citation>
    <scope>NUCLEOTIDE SEQUENCE</scope>
    <source>
        <strain evidence="2">MV-1</strain>
    </source>
</reference>
<accession>A0A221SKY4</accession>
<dbReference type="AlphaFoldDB" id="A0A221SKY4"/>